<feature type="compositionally biased region" description="Polar residues" evidence="8">
    <location>
        <begin position="953"/>
        <end position="968"/>
    </location>
</feature>
<evidence type="ECO:0000256" key="4">
    <source>
        <dbReference type="ARBA" id="ARBA00023163"/>
    </source>
</evidence>
<keyword evidence="3" id="KW-0805">Transcription regulation</keyword>
<feature type="compositionally biased region" description="Low complexity" evidence="8">
    <location>
        <begin position="1128"/>
        <end position="1145"/>
    </location>
</feature>
<dbReference type="GO" id="GO:0005669">
    <property type="term" value="C:transcription factor TFIID complex"/>
    <property type="evidence" value="ECO:0007669"/>
    <property type="project" value="InterPro"/>
</dbReference>
<feature type="compositionally biased region" description="Polar residues" evidence="8">
    <location>
        <begin position="1254"/>
        <end position="1281"/>
    </location>
</feature>
<feature type="region of interest" description="Disordered" evidence="8">
    <location>
        <begin position="1345"/>
        <end position="1418"/>
    </location>
</feature>
<feature type="compositionally biased region" description="Polar residues" evidence="8">
    <location>
        <begin position="665"/>
        <end position="681"/>
    </location>
</feature>
<feature type="compositionally biased region" description="Gly residues" evidence="8">
    <location>
        <begin position="682"/>
        <end position="691"/>
    </location>
</feature>
<feature type="compositionally biased region" description="Polar residues" evidence="8">
    <location>
        <begin position="122"/>
        <end position="132"/>
    </location>
</feature>
<feature type="region of interest" description="Disordered" evidence="8">
    <location>
        <begin position="771"/>
        <end position="968"/>
    </location>
</feature>
<feature type="compositionally biased region" description="Basic and acidic residues" evidence="8">
    <location>
        <begin position="1655"/>
        <end position="1666"/>
    </location>
</feature>
<feature type="region of interest" description="Disordered" evidence="8">
    <location>
        <begin position="1553"/>
        <end position="1599"/>
    </location>
</feature>
<dbReference type="Proteomes" id="UP000289738">
    <property type="component" value="Chromosome A06"/>
</dbReference>
<feature type="compositionally biased region" description="Polar residues" evidence="8">
    <location>
        <begin position="1206"/>
        <end position="1216"/>
    </location>
</feature>
<dbReference type="Gene3D" id="1.10.20.10">
    <property type="entry name" value="Histone, subunit A"/>
    <property type="match status" value="1"/>
</dbReference>
<feature type="region of interest" description="Disordered" evidence="8">
    <location>
        <begin position="1236"/>
        <end position="1298"/>
    </location>
</feature>
<reference evidence="10 11" key="1">
    <citation type="submission" date="2019-01" db="EMBL/GenBank/DDBJ databases">
        <title>Sequencing of cultivated peanut Arachis hypogaea provides insights into genome evolution and oil improvement.</title>
        <authorList>
            <person name="Chen X."/>
        </authorList>
    </citation>
    <scope>NUCLEOTIDE SEQUENCE [LARGE SCALE GENOMIC DNA]</scope>
    <source>
        <strain evidence="11">cv. Fuhuasheng</strain>
        <tissue evidence="10">Leaves</tissue>
    </source>
</reference>
<organism evidence="10 11">
    <name type="scientific">Arachis hypogaea</name>
    <name type="common">Peanut</name>
    <dbReference type="NCBI Taxonomy" id="3818"/>
    <lineage>
        <taxon>Eukaryota</taxon>
        <taxon>Viridiplantae</taxon>
        <taxon>Streptophyta</taxon>
        <taxon>Embryophyta</taxon>
        <taxon>Tracheophyta</taxon>
        <taxon>Spermatophyta</taxon>
        <taxon>Magnoliopsida</taxon>
        <taxon>eudicotyledons</taxon>
        <taxon>Gunneridae</taxon>
        <taxon>Pentapetalae</taxon>
        <taxon>rosids</taxon>
        <taxon>fabids</taxon>
        <taxon>Fabales</taxon>
        <taxon>Fabaceae</taxon>
        <taxon>Papilionoideae</taxon>
        <taxon>50 kb inversion clade</taxon>
        <taxon>dalbergioids sensu lato</taxon>
        <taxon>Dalbergieae</taxon>
        <taxon>Pterocarpus clade</taxon>
        <taxon>Arachis</taxon>
    </lineage>
</organism>
<name>A0A445CXM5_ARAHY</name>
<accession>A0A445CXM5</accession>
<feature type="region of interest" description="Disordered" evidence="8">
    <location>
        <begin position="1622"/>
        <end position="1685"/>
    </location>
</feature>
<feature type="compositionally biased region" description="Polar residues" evidence="8">
    <location>
        <begin position="1345"/>
        <end position="1377"/>
    </location>
</feature>
<evidence type="ECO:0000256" key="3">
    <source>
        <dbReference type="ARBA" id="ARBA00023015"/>
    </source>
</evidence>
<dbReference type="Pfam" id="PF05236">
    <property type="entry name" value="TAF4"/>
    <property type="match status" value="1"/>
</dbReference>
<keyword evidence="4" id="KW-0804">Transcription</keyword>
<feature type="compositionally biased region" description="Polar residues" evidence="8">
    <location>
        <begin position="1101"/>
        <end position="1113"/>
    </location>
</feature>
<comment type="subcellular location">
    <subcellularLocation>
        <location evidence="1">Nucleus</location>
    </subcellularLocation>
</comment>
<feature type="compositionally biased region" description="Basic and acidic residues" evidence="8">
    <location>
        <begin position="1553"/>
        <end position="1565"/>
    </location>
</feature>
<dbReference type="PANTHER" id="PTHR15138:SF14">
    <property type="entry name" value="TRANSCRIPTION INITIATION FACTOR TFIID SUBUNIT 4"/>
    <property type="match status" value="1"/>
</dbReference>
<dbReference type="PANTHER" id="PTHR15138">
    <property type="entry name" value="TRANSCRIPTION INITIATION FACTOR TFIID SUBUNIT 4"/>
    <property type="match status" value="1"/>
</dbReference>
<dbReference type="InterPro" id="IPR045144">
    <property type="entry name" value="TAF4"/>
</dbReference>
<dbReference type="Pfam" id="PF12174">
    <property type="entry name" value="RST"/>
    <property type="match status" value="2"/>
</dbReference>
<feature type="region of interest" description="Disordered" evidence="8">
    <location>
        <begin position="640"/>
        <end position="693"/>
    </location>
</feature>
<protein>
    <recommendedName>
        <fullName evidence="9">RST domain-containing protein</fullName>
    </recommendedName>
</protein>
<dbReference type="EMBL" id="SDMP01000006">
    <property type="protein sequence ID" value="RYR55678.1"/>
    <property type="molecule type" value="Genomic_DNA"/>
</dbReference>
<comment type="function">
    <text evidence="6">TAFs are components of the transcription factor IID (TFIID) complex that is essential for mediating regulation of RNA polymerase transcription.</text>
</comment>
<comment type="similarity">
    <text evidence="2">Belongs to the TAF4 family.</text>
</comment>
<dbReference type="InterPro" id="IPR009072">
    <property type="entry name" value="Histone-fold"/>
</dbReference>
<evidence type="ECO:0000256" key="6">
    <source>
        <dbReference type="ARBA" id="ARBA00058775"/>
    </source>
</evidence>
<dbReference type="GO" id="GO:0046982">
    <property type="term" value="F:protein heterodimerization activity"/>
    <property type="evidence" value="ECO:0007669"/>
    <property type="project" value="InterPro"/>
</dbReference>
<feature type="region of interest" description="Disordered" evidence="8">
    <location>
        <begin position="1092"/>
        <end position="1223"/>
    </location>
</feature>
<feature type="compositionally biased region" description="Polar residues" evidence="8">
    <location>
        <begin position="351"/>
        <end position="371"/>
    </location>
</feature>
<dbReference type="GO" id="GO:0016251">
    <property type="term" value="F:RNA polymerase II general transcription initiation factor activity"/>
    <property type="evidence" value="ECO:0007669"/>
    <property type="project" value="TreeGrafter"/>
</dbReference>
<evidence type="ECO:0000256" key="7">
    <source>
        <dbReference type="SAM" id="Coils"/>
    </source>
</evidence>
<dbReference type="PROSITE" id="PS51879">
    <property type="entry name" value="RST"/>
    <property type="match status" value="2"/>
</dbReference>
<dbReference type="GO" id="GO:0003677">
    <property type="term" value="F:DNA binding"/>
    <property type="evidence" value="ECO:0007669"/>
    <property type="project" value="TreeGrafter"/>
</dbReference>
<proteinExistence type="inferred from homology"/>
<evidence type="ECO:0000256" key="5">
    <source>
        <dbReference type="ARBA" id="ARBA00023242"/>
    </source>
</evidence>
<dbReference type="InterPro" id="IPR007900">
    <property type="entry name" value="TAF4_C"/>
</dbReference>
<keyword evidence="11" id="KW-1185">Reference proteome</keyword>
<sequence>MDFYSTVFILVHPNGYVEDTVDGPFQSSEPLLMSIHRQKSLLELKNLILRNMGELERKQISRMAYRLHVKIGPQASDSQVFWLKSDQDIQLMFGYHDSNSELRCIELYVKVEDTISSASSKANPQVVQSENNVGRGAKRVKSPVTSPSFAFPILFENSEAVDGNRSNICASPGADLGHPPPPKMQKMVDGKGKPVENGVLLPAIEESDVYSKHFQAQGVCPNLEPPITSNSQMVLEGRVKELEIRLESKENERAALEELKVTLTAKISNMENKLKEADKEKSQLREKETASKRRIEQLEEEVKHLGCCVPEAKERAHRNIMEQVHHLAPGIDFSRVHPDYRVVNGEIVNPNKDSVNNPPLSQDVASHNVNNPPLPQHVASQIVNNPPLSQKQSQDERHLPHPVQASLQNSQTVGIQNLGKDPVPNNEVAKTLNPSSESQQYAKLQQISNQQATVNEQPGGQINRQKQVPFGMFLPILIPQLPKDQAMQLQTLFSKLKKDEIAKDSFVRLMKGIVGGQMLRLAMAKIQAQLLQMRPNQGPVEQQHPVRMPTVGLGARPNQGPVEQQHPVRMPTVGLAVQTMENNARKSQEWKLRVCNRASWHIAIPTLLIRKQKDDLFTYRGNKQPQQQYLHFPSAYGSSGGNYKPFSRPTSSTASSIRPPPYESHMNQFPPQSTYPNHLGGTTQGFIGGANQGTIKDEFSRGVPASRSMAPTTSTGLNVTHFCFPFWNGVGIGIAIAMDPSIMKLLEDDEDETMHSGVDVEAFQAALNRDIGGSASTSGSDPVLSQGSNSTFTQSMPQWPTPSHENQTQVQNQEPETAQQREQPSSEVEQKQHGSLAEQVQHVASQDVNNPPLPQHVASSDVNNPPLPQHVGSQSVNNPPLPQHVGSQNVNNPPLPQHVASQTVSNPALSQKQTQDEGHQPQPVQASLQNSQTVGIQNLGKDPVPNNEVAKTLNPSSESQQYAKLQQISNQQATVNEQPGGQINRQKQVPFGMLLPILIPQLPKDRAMQLQTLFSKLKKDEIAKDSFVRLMKGIVGDQMLRLALNKVQAQLQAQTRPNQGPVGQQQPVRMPTVGLGARQLNDPHALAQLHQRSMNAAADQSRMTSSAVQTMENNARKSQELDARMETQGLQPSQLSSSNSISVSQEAERSSVHVHGLNKQPQPQPQPQHLHFPSAYGSSGGNYRPFSGPASSSASSIRPPPHESHMSQIPHQSTGPNHLGGATQGFIAMPKLEQQNSLNDPKRLPGGSVALLNNPASQQTPNAWQPPSNKDQSSGFLSSGSYVKKEPSDMPTEQQHRQNISKIHALPSANSAQIEQASANQGTVKDEFSRGLPVSTSMAPTTSTGLTLLNSASPSGMAQLDPSVSLSTQVPSNTSGITVRAPVKKPSVGQKKPLEALGSSPPPPSKKQKGSGGGSVEQSIDQLNDVTAVSGVDLREEEEQLFSGPKEDSRVSEATRRAVQEEEERLILQKIPLQKKLFEIMFKYGLKGVSNDVERCLSLCVEERMRGLISNLIRMSKQRVDFEKTRHRTVVTSDVQQQIMTINRKVREEWEKRQAEAEKLRKQNDGDGNAGADGDKDKDEGRNKSSKVNKEEDDKMRTNAANVAARAAVGGDDMLSKWQLMAEQARQKREGVTDTSSGSQPAKDASRKSSASGKSTKDNHEGDKKGSTNFATSGAIRKHGRNNSLLTQTKIARSISVKDVIAVLEREPQMSKSSLIHRLYEKIHSDAQPE</sequence>
<feature type="compositionally biased region" description="Basic and acidic residues" evidence="8">
    <location>
        <begin position="1114"/>
        <end position="1125"/>
    </location>
</feature>
<gene>
    <name evidence="10" type="ORF">Ahy_A06g030858</name>
</gene>
<feature type="region of interest" description="Disordered" evidence="8">
    <location>
        <begin position="347"/>
        <end position="380"/>
    </location>
</feature>
<dbReference type="InterPro" id="IPR022003">
    <property type="entry name" value="RST"/>
</dbReference>
<feature type="compositionally biased region" description="Polar residues" evidence="8">
    <location>
        <begin position="922"/>
        <end position="936"/>
    </location>
</feature>
<feature type="coiled-coil region" evidence="7">
    <location>
        <begin position="232"/>
        <end position="301"/>
    </location>
</feature>
<comment type="caution">
    <text evidence="10">The sequence shown here is derived from an EMBL/GenBank/DDBJ whole genome shotgun (WGS) entry which is preliminary data.</text>
</comment>
<dbReference type="GO" id="GO:0006367">
    <property type="term" value="P:transcription initiation at RNA polymerase II promoter"/>
    <property type="evidence" value="ECO:0007669"/>
    <property type="project" value="TreeGrafter"/>
</dbReference>
<keyword evidence="7" id="KW-0175">Coiled coil</keyword>
<evidence type="ECO:0000259" key="9">
    <source>
        <dbReference type="PROSITE" id="PS51879"/>
    </source>
</evidence>
<dbReference type="STRING" id="3818.A0A445CXM5"/>
<evidence type="ECO:0000256" key="2">
    <source>
        <dbReference type="ARBA" id="ARBA00006178"/>
    </source>
</evidence>
<evidence type="ECO:0000256" key="1">
    <source>
        <dbReference type="ARBA" id="ARBA00004123"/>
    </source>
</evidence>
<dbReference type="FunFam" id="1.10.20.10:FF:000015">
    <property type="entry name" value="Transcription initiation factor TFIID subunit 4B"/>
    <property type="match status" value="1"/>
</dbReference>
<feature type="compositionally biased region" description="Polar residues" evidence="8">
    <location>
        <begin position="899"/>
        <end position="913"/>
    </location>
</feature>
<feature type="compositionally biased region" description="Polar residues" evidence="8">
    <location>
        <begin position="774"/>
        <end position="827"/>
    </location>
</feature>
<feature type="domain" description="RST" evidence="9">
    <location>
        <begin position="982"/>
        <end position="1053"/>
    </location>
</feature>
<feature type="compositionally biased region" description="Low complexity" evidence="8">
    <location>
        <begin position="1184"/>
        <end position="1197"/>
    </location>
</feature>
<feature type="compositionally biased region" description="Basic and acidic residues" evidence="8">
    <location>
        <begin position="1573"/>
        <end position="1597"/>
    </location>
</feature>
<feature type="region of interest" description="Disordered" evidence="8">
    <location>
        <begin position="122"/>
        <end position="141"/>
    </location>
</feature>
<evidence type="ECO:0000313" key="10">
    <source>
        <dbReference type="EMBL" id="RYR55678.1"/>
    </source>
</evidence>
<dbReference type="CDD" id="cd08045">
    <property type="entry name" value="HFD_TAF4"/>
    <property type="match status" value="1"/>
</dbReference>
<keyword evidence="5" id="KW-0539">Nucleus</keyword>
<evidence type="ECO:0000313" key="11">
    <source>
        <dbReference type="Proteomes" id="UP000289738"/>
    </source>
</evidence>
<evidence type="ECO:0000256" key="8">
    <source>
        <dbReference type="SAM" id="MobiDB-lite"/>
    </source>
</evidence>
<feature type="domain" description="RST" evidence="9">
    <location>
        <begin position="461"/>
        <end position="532"/>
    </location>
</feature>